<gene>
    <name evidence="5" type="ORF">DW858_03535</name>
</gene>
<dbReference type="Pfam" id="PF17866">
    <property type="entry name" value="AAA_lid_6"/>
    <property type="match status" value="1"/>
</dbReference>
<dbReference type="SUPFAM" id="SSF52540">
    <property type="entry name" value="P-loop containing nucleoside triphosphate hydrolases"/>
    <property type="match status" value="1"/>
</dbReference>
<dbReference type="Pfam" id="PF00004">
    <property type="entry name" value="AAA"/>
    <property type="match status" value="1"/>
</dbReference>
<dbReference type="Proteomes" id="UP000285844">
    <property type="component" value="Unassembled WGS sequence"/>
</dbReference>
<evidence type="ECO:0000256" key="2">
    <source>
        <dbReference type="ARBA" id="ARBA00022741"/>
    </source>
</evidence>
<evidence type="ECO:0000256" key="1">
    <source>
        <dbReference type="ARBA" id="ARBA00010378"/>
    </source>
</evidence>
<reference evidence="5 6" key="1">
    <citation type="submission" date="2018-08" db="EMBL/GenBank/DDBJ databases">
        <title>A genome reference for cultivated species of the human gut microbiota.</title>
        <authorList>
            <person name="Zou Y."/>
            <person name="Xue W."/>
            <person name="Luo G."/>
        </authorList>
    </citation>
    <scope>NUCLEOTIDE SEQUENCE [LARGE SCALE GENOMIC DNA]</scope>
    <source>
        <strain evidence="5 6">AM37-3BH</strain>
    </source>
</reference>
<keyword evidence="2" id="KW-0547">Nucleotide-binding</keyword>
<dbReference type="InterPro" id="IPR003959">
    <property type="entry name" value="ATPase_AAA_core"/>
</dbReference>
<dbReference type="FunFam" id="3.40.50.300:FF:000216">
    <property type="entry name" value="Type VII secretion ATPase EccA"/>
    <property type="match status" value="1"/>
</dbReference>
<evidence type="ECO:0000313" key="5">
    <source>
        <dbReference type="EMBL" id="RHC14906.1"/>
    </source>
</evidence>
<dbReference type="Gene3D" id="3.40.50.300">
    <property type="entry name" value="P-loop containing nucleotide triphosphate hydrolases"/>
    <property type="match status" value="1"/>
</dbReference>
<dbReference type="InterPro" id="IPR041627">
    <property type="entry name" value="AAA_lid_6"/>
</dbReference>
<dbReference type="GO" id="GO:0005524">
    <property type="term" value="F:ATP binding"/>
    <property type="evidence" value="ECO:0007669"/>
    <property type="project" value="UniProtKB-KW"/>
</dbReference>
<dbReference type="RefSeq" id="WP_118362469.1">
    <property type="nucleotide sequence ID" value="NZ_QSHM01000002.1"/>
</dbReference>
<dbReference type="EMBL" id="QSHM01000002">
    <property type="protein sequence ID" value="RHC14906.1"/>
    <property type="molecule type" value="Genomic_DNA"/>
</dbReference>
<dbReference type="InterPro" id="IPR027417">
    <property type="entry name" value="P-loop_NTPase"/>
</dbReference>
<proteinExistence type="inferred from homology"/>
<comment type="caution">
    <text evidence="5">The sequence shown here is derived from an EMBL/GenBank/DDBJ whole genome shotgun (WGS) entry which is preliminary data.</text>
</comment>
<dbReference type="CDD" id="cd00009">
    <property type="entry name" value="AAA"/>
    <property type="match status" value="1"/>
</dbReference>
<name>A0A413Z0R4_9FIRM</name>
<comment type="similarity">
    <text evidence="1">Belongs to the CbxX/CfxQ family.</text>
</comment>
<evidence type="ECO:0000313" key="6">
    <source>
        <dbReference type="Proteomes" id="UP000285844"/>
    </source>
</evidence>
<organism evidence="5 6">
    <name type="scientific">Lachnospira eligens</name>
    <dbReference type="NCBI Taxonomy" id="39485"/>
    <lineage>
        <taxon>Bacteria</taxon>
        <taxon>Bacillati</taxon>
        <taxon>Bacillota</taxon>
        <taxon>Clostridia</taxon>
        <taxon>Lachnospirales</taxon>
        <taxon>Lachnospiraceae</taxon>
        <taxon>Lachnospira</taxon>
    </lineage>
</organism>
<feature type="domain" description="AAA+ ATPase" evidence="4">
    <location>
        <begin position="223"/>
        <end position="362"/>
    </location>
</feature>
<keyword evidence="3" id="KW-0067">ATP-binding</keyword>
<dbReference type="InterPro" id="IPR003593">
    <property type="entry name" value="AAA+_ATPase"/>
</dbReference>
<dbReference type="GO" id="GO:0016887">
    <property type="term" value="F:ATP hydrolysis activity"/>
    <property type="evidence" value="ECO:0007669"/>
    <property type="project" value="InterPro"/>
</dbReference>
<protein>
    <submittedName>
        <fullName evidence="5">AAA family ATPase</fullName>
    </submittedName>
</protein>
<dbReference type="InterPro" id="IPR000641">
    <property type="entry name" value="CbxX/CfxQ"/>
</dbReference>
<dbReference type="SMART" id="SM00382">
    <property type="entry name" value="AAA"/>
    <property type="match status" value="1"/>
</dbReference>
<dbReference type="PROSITE" id="PS50044">
    <property type="entry name" value="SIGMA54_3"/>
    <property type="match status" value="1"/>
</dbReference>
<sequence length="449" mass="50421">MDSINMCYEMCDYIEQNGIVKQAGNTRLRDNLKKEFLHFLIYISMTDGRYGEEEKAFIKKKLGFDVSASMAADIKNRNMLGAGYITRVPETFKYFILANAGHKIKNDRYDNKEARTLAETYRKLGQEYLAANTESTEVEINVLSSYCVMLDENLKAYGLLRPDYKSAAIQAEAGEKEQSADELIAELNSLTGLTAVKEDVNALINLLKVQKMREQMGMKQTSVNKHLVFMGNPGTGKTTVARLLAKIYKAIGAISKGHLVEVDRSGLVCGYIGQTATKTAEVIESTLGGVLFIDEAYTLTNGKGQGDFGQEAVDTLLKGMEDHRDDFVVIVAGYTELMEEFLDSNPGLRSRFNKFINFEDYTAEEEVEILINNCKKQEYMLSRDALEEARRFFTDRVANKPEGYANARDVRNYLEKAISNQASRIVGLKDVDKNILAMLEKEDLVGIEL</sequence>
<dbReference type="PANTHER" id="PTHR43392">
    <property type="entry name" value="AAA-TYPE ATPASE FAMILY PROTEIN / ANKYRIN REPEAT FAMILY PROTEIN"/>
    <property type="match status" value="1"/>
</dbReference>
<accession>A0A413Z0R4</accession>
<dbReference type="PANTHER" id="PTHR43392:SF2">
    <property type="entry name" value="AAA-TYPE ATPASE FAMILY PROTEIN _ ANKYRIN REPEAT FAMILY PROTEIN"/>
    <property type="match status" value="1"/>
</dbReference>
<dbReference type="AlphaFoldDB" id="A0A413Z0R4"/>
<dbReference type="InterPro" id="IPR050773">
    <property type="entry name" value="CbxX/CfxQ_RuBisCO_ESX"/>
</dbReference>
<dbReference type="Gene3D" id="1.10.8.60">
    <property type="match status" value="1"/>
</dbReference>
<evidence type="ECO:0000256" key="3">
    <source>
        <dbReference type="ARBA" id="ARBA00022840"/>
    </source>
</evidence>
<dbReference type="PRINTS" id="PR00819">
    <property type="entry name" value="CBXCFQXSUPER"/>
</dbReference>
<evidence type="ECO:0000259" key="4">
    <source>
        <dbReference type="SMART" id="SM00382"/>
    </source>
</evidence>